<feature type="non-terminal residue" evidence="11">
    <location>
        <position position="1"/>
    </location>
</feature>
<comment type="caution">
    <text evidence="11">The sequence shown here is derived from an EMBL/GenBank/DDBJ whole genome shotgun (WGS) entry which is preliminary data.</text>
</comment>
<evidence type="ECO:0000313" key="12">
    <source>
        <dbReference type="Proteomes" id="UP000265520"/>
    </source>
</evidence>
<proteinExistence type="predicted"/>
<dbReference type="AlphaFoldDB" id="A0A392Q7R8"/>
<evidence type="ECO:0000256" key="1">
    <source>
        <dbReference type="ARBA" id="ARBA00004127"/>
    </source>
</evidence>
<protein>
    <recommendedName>
        <fullName evidence="2">H(+)-exporting diphosphatase</fullName>
        <ecNumber evidence="2">7.1.3.1</ecNumber>
    </recommendedName>
</protein>
<keyword evidence="12" id="KW-1185">Reference proteome</keyword>
<keyword evidence="5" id="KW-0460">Magnesium</keyword>
<dbReference type="GO" id="GO:0012505">
    <property type="term" value="C:endomembrane system"/>
    <property type="evidence" value="ECO:0007669"/>
    <property type="project" value="UniProtKB-SubCell"/>
</dbReference>
<evidence type="ECO:0000256" key="4">
    <source>
        <dbReference type="ARBA" id="ARBA00022692"/>
    </source>
</evidence>
<evidence type="ECO:0000256" key="3">
    <source>
        <dbReference type="ARBA" id="ARBA00022448"/>
    </source>
</evidence>
<dbReference type="InterPro" id="IPR004131">
    <property type="entry name" value="PPase-energised_H-pump"/>
</dbReference>
<evidence type="ECO:0000256" key="7">
    <source>
        <dbReference type="ARBA" id="ARBA00022989"/>
    </source>
</evidence>
<evidence type="ECO:0000256" key="9">
    <source>
        <dbReference type="ARBA" id="ARBA00023136"/>
    </source>
</evidence>
<dbReference type="Pfam" id="PF03030">
    <property type="entry name" value="H_PPase"/>
    <property type="match status" value="1"/>
</dbReference>
<feature type="transmembrane region" description="Helical" evidence="10">
    <location>
        <begin position="16"/>
        <end position="42"/>
    </location>
</feature>
<dbReference type="EMBL" id="LXQA010119882">
    <property type="protein sequence ID" value="MCI20443.1"/>
    <property type="molecule type" value="Genomic_DNA"/>
</dbReference>
<dbReference type="Proteomes" id="UP000265520">
    <property type="component" value="Unassembled WGS sequence"/>
</dbReference>
<dbReference type="GO" id="GO:0016020">
    <property type="term" value="C:membrane"/>
    <property type="evidence" value="ECO:0007669"/>
    <property type="project" value="InterPro"/>
</dbReference>
<evidence type="ECO:0000313" key="11">
    <source>
        <dbReference type="EMBL" id="MCI20443.1"/>
    </source>
</evidence>
<keyword evidence="6" id="KW-1278">Translocase</keyword>
<evidence type="ECO:0000256" key="8">
    <source>
        <dbReference type="ARBA" id="ARBA00023065"/>
    </source>
</evidence>
<dbReference type="PANTHER" id="PTHR31998">
    <property type="entry name" value="K(+)-INSENSITIVE PYROPHOSPHATE-ENERGIZED PROTON PUMP"/>
    <property type="match status" value="1"/>
</dbReference>
<gene>
    <name evidence="11" type="ORF">A2U01_0041605</name>
</gene>
<accession>A0A392Q7R8</accession>
<keyword evidence="8" id="KW-0406">Ion transport</keyword>
<evidence type="ECO:0000256" key="2">
    <source>
        <dbReference type="ARBA" id="ARBA00013242"/>
    </source>
</evidence>
<dbReference type="GO" id="GO:0004427">
    <property type="term" value="F:inorganic diphosphate phosphatase activity"/>
    <property type="evidence" value="ECO:0007669"/>
    <property type="project" value="InterPro"/>
</dbReference>
<organism evidence="11 12">
    <name type="scientific">Trifolium medium</name>
    <dbReference type="NCBI Taxonomy" id="97028"/>
    <lineage>
        <taxon>Eukaryota</taxon>
        <taxon>Viridiplantae</taxon>
        <taxon>Streptophyta</taxon>
        <taxon>Embryophyta</taxon>
        <taxon>Tracheophyta</taxon>
        <taxon>Spermatophyta</taxon>
        <taxon>Magnoliopsida</taxon>
        <taxon>eudicotyledons</taxon>
        <taxon>Gunneridae</taxon>
        <taxon>Pentapetalae</taxon>
        <taxon>rosids</taxon>
        <taxon>fabids</taxon>
        <taxon>Fabales</taxon>
        <taxon>Fabaceae</taxon>
        <taxon>Papilionoideae</taxon>
        <taxon>50 kb inversion clade</taxon>
        <taxon>NPAAA clade</taxon>
        <taxon>Hologalegina</taxon>
        <taxon>IRL clade</taxon>
        <taxon>Trifolieae</taxon>
        <taxon>Trifolium</taxon>
    </lineage>
</organism>
<keyword evidence="4 10" id="KW-0812">Transmembrane</keyword>
<evidence type="ECO:0000256" key="10">
    <source>
        <dbReference type="SAM" id="Phobius"/>
    </source>
</evidence>
<dbReference type="GO" id="GO:0009678">
    <property type="term" value="F:diphosphate hydrolysis-driven proton transmembrane transporter activity"/>
    <property type="evidence" value="ECO:0007669"/>
    <property type="project" value="UniProtKB-EC"/>
</dbReference>
<comment type="subcellular location">
    <subcellularLocation>
        <location evidence="1">Endomembrane system</location>
        <topology evidence="1">Multi-pass membrane protein</topology>
    </subcellularLocation>
</comment>
<keyword evidence="3" id="KW-0813">Transport</keyword>
<keyword evidence="7 10" id="KW-1133">Transmembrane helix</keyword>
<dbReference type="EC" id="7.1.3.1" evidence="2"/>
<reference evidence="11 12" key="1">
    <citation type="journal article" date="2018" name="Front. Plant Sci.">
        <title>Red Clover (Trifolium pratense) and Zigzag Clover (T. medium) - A Picture of Genomic Similarities and Differences.</title>
        <authorList>
            <person name="Dluhosova J."/>
            <person name="Istvanek J."/>
            <person name="Nedelnik J."/>
            <person name="Repkova J."/>
        </authorList>
    </citation>
    <scope>NUCLEOTIDE SEQUENCE [LARGE SCALE GENOMIC DNA]</scope>
    <source>
        <strain evidence="12">cv. 10/8</strain>
        <tissue evidence="11">Leaf</tissue>
    </source>
</reference>
<keyword evidence="9 10" id="KW-0472">Membrane</keyword>
<sequence>TTPQQEASGVGRTTTAYITVASFLLGALCSGFAGYVGMWVSVRANVRVSSAARRSSREALQIATRAGGLSALIVVGMAVIGIAVLYATFYVWLGVDTPGSMKVTDCMCRLLPQTYLL</sequence>
<evidence type="ECO:0000256" key="5">
    <source>
        <dbReference type="ARBA" id="ARBA00022842"/>
    </source>
</evidence>
<evidence type="ECO:0000256" key="6">
    <source>
        <dbReference type="ARBA" id="ARBA00022967"/>
    </source>
</evidence>
<feature type="transmembrane region" description="Helical" evidence="10">
    <location>
        <begin position="62"/>
        <end position="93"/>
    </location>
</feature>
<name>A0A392Q7R8_9FABA</name>